<evidence type="ECO:0000313" key="1">
    <source>
        <dbReference type="EMBL" id="KAK5995362.1"/>
    </source>
</evidence>
<comment type="caution">
    <text evidence="1">The sequence shown here is derived from an EMBL/GenBank/DDBJ whole genome shotgun (WGS) entry which is preliminary data.</text>
</comment>
<dbReference type="EMBL" id="JAVFKD010000004">
    <property type="protein sequence ID" value="KAK5995362.1"/>
    <property type="molecule type" value="Genomic_DNA"/>
</dbReference>
<organism evidence="1 2">
    <name type="scientific">Cladobotryum mycophilum</name>
    <dbReference type="NCBI Taxonomy" id="491253"/>
    <lineage>
        <taxon>Eukaryota</taxon>
        <taxon>Fungi</taxon>
        <taxon>Dikarya</taxon>
        <taxon>Ascomycota</taxon>
        <taxon>Pezizomycotina</taxon>
        <taxon>Sordariomycetes</taxon>
        <taxon>Hypocreomycetidae</taxon>
        <taxon>Hypocreales</taxon>
        <taxon>Hypocreaceae</taxon>
        <taxon>Cladobotryum</taxon>
    </lineage>
</organism>
<gene>
    <name evidence="1" type="ORF">PT974_03766</name>
</gene>
<sequence>MSLATVDDQTREELQLSAPTVLETPATTLYDTLHNSLVLSHTVPYLPISSLLHLAAASRSFRGLIYQTPGVFRHLDLSQVKSVHFDLDKIDKGGEVWRNVQLDENVTEDDFYSGPLRGVFSPLRRLNILQNVQTLVLDGLSVTAELCHDIISDPAFNVRILSIRDVKNLNQGKLRQTLQYACRPSRPEGSLKLKALYVFGSKDAAPATQSSSSSISTGWNHKSQDALACSLQKEGDAWWSKKGRIISRPIAEEWVNCMLACEGIIAFDAVLCHGPRHRNSPSYGKGCVQTDGSPAVATYAVSACDSCGDAPEGMTHSDSGSIHTRPLLAPPPLLSSSLRAATTPQEPGSSFVARCFDCIRERYCTGCQKWWCESCYQLPGQGSGGMATQVVVVDDETLNAFGNLDLETPTTKVKSRVSKSCWECGNNCDDCINRTQRVCRKCCAGYCITHNEGSSMTHCDWCVSRGRGLGRL</sequence>
<keyword evidence="2" id="KW-1185">Reference proteome</keyword>
<dbReference type="Proteomes" id="UP001338125">
    <property type="component" value="Unassembled WGS sequence"/>
</dbReference>
<accession>A0ABR0ST80</accession>
<name>A0ABR0ST80_9HYPO</name>
<evidence type="ECO:0000313" key="2">
    <source>
        <dbReference type="Proteomes" id="UP001338125"/>
    </source>
</evidence>
<evidence type="ECO:0008006" key="3">
    <source>
        <dbReference type="Google" id="ProtNLM"/>
    </source>
</evidence>
<reference evidence="1 2" key="1">
    <citation type="submission" date="2024-01" db="EMBL/GenBank/DDBJ databases">
        <title>Complete genome of Cladobotryum mycophilum ATHUM6906.</title>
        <authorList>
            <person name="Christinaki A.C."/>
            <person name="Myridakis A.I."/>
            <person name="Kouvelis V.N."/>
        </authorList>
    </citation>
    <scope>NUCLEOTIDE SEQUENCE [LARGE SCALE GENOMIC DNA]</scope>
    <source>
        <strain evidence="1 2">ATHUM6906</strain>
    </source>
</reference>
<proteinExistence type="predicted"/>
<protein>
    <recommendedName>
        <fullName evidence="3">Ubiquitin fusion degradation protein</fullName>
    </recommendedName>
</protein>